<reference evidence="1" key="2">
    <citation type="submission" date="2021-10" db="EMBL/GenBank/DDBJ databases">
        <title>Phylogenomics reveals ancestral predisposition of the termite-cultivated fungus Termitomyces towards a domesticated lifestyle.</title>
        <authorList>
            <person name="Auxier B."/>
            <person name="Grum-Grzhimaylo A."/>
            <person name="Cardenas M.E."/>
            <person name="Lodge J.D."/>
            <person name="Laessoe T."/>
            <person name="Pedersen O."/>
            <person name="Smith M.E."/>
            <person name="Kuyper T.W."/>
            <person name="Franco-Molano E.A."/>
            <person name="Baroni T.J."/>
            <person name="Aanen D.K."/>
        </authorList>
    </citation>
    <scope>NUCLEOTIDE SEQUENCE</scope>
    <source>
        <strain evidence="1">D49</strain>
    </source>
</reference>
<organism evidence="1 2">
    <name type="scientific">Sphagnurus paluster</name>
    <dbReference type="NCBI Taxonomy" id="117069"/>
    <lineage>
        <taxon>Eukaryota</taxon>
        <taxon>Fungi</taxon>
        <taxon>Dikarya</taxon>
        <taxon>Basidiomycota</taxon>
        <taxon>Agaricomycotina</taxon>
        <taxon>Agaricomycetes</taxon>
        <taxon>Agaricomycetidae</taxon>
        <taxon>Agaricales</taxon>
        <taxon>Tricholomatineae</taxon>
        <taxon>Lyophyllaceae</taxon>
        <taxon>Sphagnurus</taxon>
    </lineage>
</organism>
<protein>
    <submittedName>
        <fullName evidence="1">Uncharacterized protein</fullName>
    </submittedName>
</protein>
<sequence length="59" mass="6419">MTLSIKQLKPVPKGIVGITGYGWALDEPKAGTDVTIEGLMLTGPPLFYNPTQAWVFEKV</sequence>
<dbReference type="Proteomes" id="UP000717328">
    <property type="component" value="Unassembled WGS sequence"/>
</dbReference>
<gene>
    <name evidence="1" type="ORF">H0H81_011430</name>
</gene>
<evidence type="ECO:0000313" key="2">
    <source>
        <dbReference type="Proteomes" id="UP000717328"/>
    </source>
</evidence>
<reference evidence="1" key="1">
    <citation type="submission" date="2021-02" db="EMBL/GenBank/DDBJ databases">
        <authorList>
            <person name="Nieuwenhuis M."/>
            <person name="Van De Peppel L.J.J."/>
        </authorList>
    </citation>
    <scope>NUCLEOTIDE SEQUENCE</scope>
    <source>
        <strain evidence="1">D49</strain>
    </source>
</reference>
<name>A0A9P7GP53_9AGAR</name>
<keyword evidence="2" id="KW-1185">Reference proteome</keyword>
<dbReference type="EMBL" id="JABCKI010000039">
    <property type="protein sequence ID" value="KAG5653678.1"/>
    <property type="molecule type" value="Genomic_DNA"/>
</dbReference>
<proteinExistence type="predicted"/>
<evidence type="ECO:0000313" key="1">
    <source>
        <dbReference type="EMBL" id="KAG5653678.1"/>
    </source>
</evidence>
<dbReference type="AlphaFoldDB" id="A0A9P7GP53"/>
<comment type="caution">
    <text evidence="1">The sequence shown here is derived from an EMBL/GenBank/DDBJ whole genome shotgun (WGS) entry which is preliminary data.</text>
</comment>
<accession>A0A9P7GP53</accession>